<comment type="caution">
    <text evidence="1">The sequence shown here is derived from an EMBL/GenBank/DDBJ whole genome shotgun (WGS) entry which is preliminary data.</text>
</comment>
<accession>A0A0F3NHY4</accession>
<gene>
    <name evidence="1" type="ORF">APHNP_0673</name>
</gene>
<evidence type="ECO:0000313" key="1">
    <source>
        <dbReference type="EMBL" id="KJV67620.1"/>
    </source>
</evidence>
<organism evidence="1 2">
    <name type="scientific">Anaplasma phagocytophilum str. ApNP</name>
    <dbReference type="NCBI Taxonomy" id="1359153"/>
    <lineage>
        <taxon>Bacteria</taxon>
        <taxon>Pseudomonadati</taxon>
        <taxon>Pseudomonadota</taxon>
        <taxon>Alphaproteobacteria</taxon>
        <taxon>Rickettsiales</taxon>
        <taxon>Anaplasmataceae</taxon>
        <taxon>Anaplasma</taxon>
        <taxon>phagocytophilum group</taxon>
    </lineage>
</organism>
<reference evidence="1 2" key="1">
    <citation type="submission" date="2015-01" db="EMBL/GenBank/DDBJ databases">
        <title>Genome Sequencing of Rickettsiales.</title>
        <authorList>
            <person name="Daugherty S.C."/>
            <person name="Su Q."/>
            <person name="Abolude K."/>
            <person name="Beier-Sexton M."/>
            <person name="Carlyon J.A."/>
            <person name="Carter R."/>
            <person name="Day N.P."/>
            <person name="Dumler S.J."/>
            <person name="Dyachenko V."/>
            <person name="Godinez A."/>
            <person name="Kurtti T.J."/>
            <person name="Lichay M."/>
            <person name="Mullins K.E."/>
            <person name="Ott S."/>
            <person name="Pappas-Brown V."/>
            <person name="Paris D.H."/>
            <person name="Patel P."/>
            <person name="Richards A.L."/>
            <person name="Sadzewicz L."/>
            <person name="Sears K."/>
            <person name="Seidman D."/>
            <person name="Sengamalay N."/>
            <person name="Stenos J."/>
            <person name="Tallon L.J."/>
            <person name="Vincent G."/>
            <person name="Fraser C.M."/>
            <person name="Munderloh U."/>
            <person name="Dunning-Hotopp J.C."/>
        </authorList>
    </citation>
    <scope>NUCLEOTIDE SEQUENCE [LARGE SCALE GENOMIC DNA]</scope>
    <source>
        <strain evidence="1 2">ApNP</strain>
    </source>
</reference>
<dbReference type="Proteomes" id="UP000033385">
    <property type="component" value="Unassembled WGS sequence"/>
</dbReference>
<proteinExistence type="predicted"/>
<dbReference type="AlphaFoldDB" id="A0A0F3NHY4"/>
<dbReference type="EMBL" id="LANW01000001">
    <property type="protein sequence ID" value="KJV67620.1"/>
    <property type="molecule type" value="Genomic_DNA"/>
</dbReference>
<name>A0A0F3NHY4_ANAPH</name>
<sequence>MLATVGNALIAEYIAIDTYSISALIVFSLPSGKNTAP</sequence>
<dbReference type="PATRIC" id="fig|1359153.3.peg.688"/>
<evidence type="ECO:0000313" key="2">
    <source>
        <dbReference type="Proteomes" id="UP000033385"/>
    </source>
</evidence>
<protein>
    <submittedName>
        <fullName evidence="1">Uncharacterized protein</fullName>
    </submittedName>
</protein>